<dbReference type="GO" id="GO:0016491">
    <property type="term" value="F:oxidoreductase activity"/>
    <property type="evidence" value="ECO:0007669"/>
    <property type="project" value="InterPro"/>
</dbReference>
<dbReference type="SUPFAM" id="SSF54292">
    <property type="entry name" value="2Fe-2S ferredoxin-like"/>
    <property type="match status" value="1"/>
</dbReference>
<name>A0A2T3L9U5_9GAMM</name>
<dbReference type="Gene3D" id="1.10.1060.10">
    <property type="entry name" value="Alpha-helical ferredoxin"/>
    <property type="match status" value="2"/>
</dbReference>
<comment type="caution">
    <text evidence="2">The sequence shown here is derived from an EMBL/GenBank/DDBJ whole genome shotgun (WGS) entry which is preliminary data.</text>
</comment>
<dbReference type="Proteomes" id="UP000241803">
    <property type="component" value="Unassembled WGS sequence"/>
</dbReference>
<dbReference type="PRINTS" id="PR00419">
    <property type="entry name" value="ADXRDTASE"/>
</dbReference>
<dbReference type="InterPro" id="IPR001041">
    <property type="entry name" value="2Fe-2S_ferredoxin-type"/>
</dbReference>
<evidence type="ECO:0000259" key="1">
    <source>
        <dbReference type="PROSITE" id="PS51085"/>
    </source>
</evidence>
<dbReference type="SUPFAM" id="SSF51971">
    <property type="entry name" value="Nucleotide-binding domain"/>
    <property type="match status" value="1"/>
</dbReference>
<dbReference type="SUPFAM" id="SSF46548">
    <property type="entry name" value="alpha-helical ferredoxin"/>
    <property type="match status" value="2"/>
</dbReference>
<dbReference type="InterPro" id="IPR036010">
    <property type="entry name" value="2Fe-2S_ferredoxin-like_sf"/>
</dbReference>
<dbReference type="InterPro" id="IPR023753">
    <property type="entry name" value="FAD/NAD-binding_dom"/>
</dbReference>
<dbReference type="AlphaFoldDB" id="A0A2T3L9U5"/>
<dbReference type="Pfam" id="PF14691">
    <property type="entry name" value="Fer4_20"/>
    <property type="match status" value="1"/>
</dbReference>
<dbReference type="PROSITE" id="PS51085">
    <property type="entry name" value="2FE2S_FER_2"/>
    <property type="match status" value="1"/>
</dbReference>
<dbReference type="Gene3D" id="3.50.50.60">
    <property type="entry name" value="FAD/NAD(P)-binding domain"/>
    <property type="match status" value="2"/>
</dbReference>
<protein>
    <submittedName>
        <fullName evidence="2">NADPH-dependent glutamate synthase small subunit</fullName>
    </submittedName>
</protein>
<dbReference type="Pfam" id="PF07992">
    <property type="entry name" value="Pyr_redox_2"/>
    <property type="match status" value="1"/>
</dbReference>
<dbReference type="GO" id="GO:0051536">
    <property type="term" value="F:iron-sulfur cluster binding"/>
    <property type="evidence" value="ECO:0007669"/>
    <property type="project" value="InterPro"/>
</dbReference>
<dbReference type="Pfam" id="PF13510">
    <property type="entry name" value="Fer2_4"/>
    <property type="match status" value="1"/>
</dbReference>
<keyword evidence="3" id="KW-1185">Reference proteome</keyword>
<dbReference type="InterPro" id="IPR028261">
    <property type="entry name" value="DPD_II"/>
</dbReference>
<dbReference type="InterPro" id="IPR009051">
    <property type="entry name" value="Helical_ferredxn"/>
</dbReference>
<evidence type="ECO:0000313" key="2">
    <source>
        <dbReference type="EMBL" id="PSV48099.1"/>
    </source>
</evidence>
<reference evidence="2 3" key="1">
    <citation type="submission" date="2018-03" db="EMBL/GenBank/DDBJ databases">
        <title>Whole genome sequencing of Histamine producing bacteria.</title>
        <authorList>
            <person name="Butler K."/>
        </authorList>
    </citation>
    <scope>NUCLEOTIDE SEQUENCE [LARGE SCALE GENOMIC DNA]</scope>
    <source>
        <strain evidence="2 3">ATCC 19614</strain>
    </source>
</reference>
<feature type="domain" description="2Fe-2S ferredoxin-type" evidence="1">
    <location>
        <begin position="1"/>
        <end position="77"/>
    </location>
</feature>
<dbReference type="PANTHER" id="PTHR42783:SF3">
    <property type="entry name" value="GLUTAMATE SYNTHASE [NADPH] SMALL CHAIN-RELATED"/>
    <property type="match status" value="1"/>
</dbReference>
<sequence>MFSITINGQLFEVDKNQTLLTIARHHNIHIPSLCDSDTYGKKHLCDLCEIEVDGFGIKKACKITPFDGMSVITESEQLSKRRKKALIRILSEHKAEYCEAPCQTACPAGVDIQSYLYHISKNDHKKAIEVIKQTLPMPLSIGRVCPAFCEAGCQRRLIDEPLAIRQLKRHTADIDLAALESYVPARKPHKDKSIAIIGSGPGGLTCGYYLSNEGYDVTVFEAMPNPGGWLRYGIPEYRLPKAILDKEIEIMCRNGMEIKTSCKLGEELTLSELSEKYDAVCMAVGASKAVGMGYPGSDLKGCYLGVDYLKDFVTEQQCITGKKVAVIGGGNTAIDCARTAVRAGADTTLIYRRTRAEMPAEAYEVDEAEKEGVKFSFLTNPVENIGDEHNRVNKVCLEKMALGTPDSSGRSRPEPTGEYITQEFDTVIAAVSQAPDLSFLDNDNIDIPLTRWNTIDCDETTMHSGVRNIFGIGDFRRGPATAVEAVADGRVAAKAIDCYLNSNMKSLQSNSFNFSNNSKMQFVNPSHLTNVTQVMRSLARGQTSEQKELNFSDAMKHILRVTMPELTVEQRRLNFSEVETGFTNQSAITEAKRCLECGCQLRNKCDLRDCASEYRIDASELTAINGHKAANSYFSNNTIPLYMTK</sequence>
<gene>
    <name evidence="2" type="ORF">C9J47_05995</name>
</gene>
<dbReference type="PANTHER" id="PTHR42783">
    <property type="entry name" value="GLUTAMATE SYNTHASE [NADPH] SMALL CHAIN"/>
    <property type="match status" value="1"/>
</dbReference>
<organism evidence="2 3">
    <name type="scientific">Photobacterium indicum</name>
    <dbReference type="NCBI Taxonomy" id="81447"/>
    <lineage>
        <taxon>Bacteria</taxon>
        <taxon>Pseudomonadati</taxon>
        <taxon>Pseudomonadota</taxon>
        <taxon>Gammaproteobacteria</taxon>
        <taxon>Vibrionales</taxon>
        <taxon>Vibrionaceae</taxon>
        <taxon>Photobacterium</taxon>
    </lineage>
</organism>
<dbReference type="EMBL" id="PYOC01000002">
    <property type="protein sequence ID" value="PSV48099.1"/>
    <property type="molecule type" value="Genomic_DNA"/>
</dbReference>
<evidence type="ECO:0000313" key="3">
    <source>
        <dbReference type="Proteomes" id="UP000241803"/>
    </source>
</evidence>
<accession>A0A2T3L9U5</accession>
<dbReference type="InterPro" id="IPR036188">
    <property type="entry name" value="FAD/NAD-bd_sf"/>
</dbReference>
<dbReference type="CDD" id="cd00207">
    <property type="entry name" value="fer2"/>
    <property type="match status" value="1"/>
</dbReference>
<proteinExistence type="predicted"/>